<dbReference type="RefSeq" id="WP_169225245.1">
    <property type="nucleotide sequence ID" value="NZ_JABBGC010000001.1"/>
</dbReference>
<keyword evidence="2" id="KW-1185">Reference proteome</keyword>
<dbReference type="Proteomes" id="UP000583266">
    <property type="component" value="Unassembled WGS sequence"/>
</dbReference>
<reference evidence="1 2" key="1">
    <citation type="submission" date="2020-04" db="EMBL/GenBank/DDBJ databases">
        <title>Chitinophaga sp. G-6-1-13 sp. nov., isolated from soil.</title>
        <authorList>
            <person name="Dahal R.H."/>
            <person name="Chaudhary D.K."/>
        </authorList>
    </citation>
    <scope>NUCLEOTIDE SEQUENCE [LARGE SCALE GENOMIC DNA]</scope>
    <source>
        <strain evidence="1 2">G-6-1-13</strain>
    </source>
</reference>
<gene>
    <name evidence="1" type="ORF">HHL17_13575</name>
</gene>
<dbReference type="AlphaFoldDB" id="A0A848GNI3"/>
<comment type="caution">
    <text evidence="1">The sequence shown here is derived from an EMBL/GenBank/DDBJ whole genome shotgun (WGS) entry which is preliminary data.</text>
</comment>
<protein>
    <submittedName>
        <fullName evidence="1">Uncharacterized protein</fullName>
    </submittedName>
</protein>
<dbReference type="EMBL" id="JABBGC010000001">
    <property type="protein sequence ID" value="NML38230.1"/>
    <property type="molecule type" value="Genomic_DNA"/>
</dbReference>
<organism evidence="1 2">
    <name type="scientific">Chitinophaga fulva</name>
    <dbReference type="NCBI Taxonomy" id="2728842"/>
    <lineage>
        <taxon>Bacteria</taxon>
        <taxon>Pseudomonadati</taxon>
        <taxon>Bacteroidota</taxon>
        <taxon>Chitinophagia</taxon>
        <taxon>Chitinophagales</taxon>
        <taxon>Chitinophagaceae</taxon>
        <taxon>Chitinophaga</taxon>
    </lineage>
</organism>
<name>A0A848GNI3_9BACT</name>
<evidence type="ECO:0000313" key="2">
    <source>
        <dbReference type="Proteomes" id="UP000583266"/>
    </source>
</evidence>
<sequence>MDHPLLYFGKDMYVLPQSINRNDRYIVCAAVKPEDVVSHILSDFDEFVLPLATALCKDYKSLLPYFDNKEFLICLKDAYAIAYIAAYLSNSKQWASEQLPVLVNKYAEGPLLRFYDYRKSPDPEQDIAKKIVSYFEKK</sequence>
<evidence type="ECO:0000313" key="1">
    <source>
        <dbReference type="EMBL" id="NML38230.1"/>
    </source>
</evidence>
<accession>A0A848GNI3</accession>
<proteinExistence type="predicted"/>